<dbReference type="GeneID" id="100186537"/>
<evidence type="ECO:0000256" key="2">
    <source>
        <dbReference type="SAM" id="SignalP"/>
    </source>
</evidence>
<dbReference type="AlphaFoldDB" id="H2Y1L3"/>
<protein>
    <submittedName>
        <fullName evidence="3">Uncharacterized LOC100186537</fullName>
    </submittedName>
</protein>
<dbReference type="Proteomes" id="UP000008144">
    <property type="component" value="Chromosome 4"/>
</dbReference>
<organism evidence="3 4">
    <name type="scientific">Ciona intestinalis</name>
    <name type="common">Transparent sea squirt</name>
    <name type="synonym">Ascidia intestinalis</name>
    <dbReference type="NCBI Taxonomy" id="7719"/>
    <lineage>
        <taxon>Eukaryota</taxon>
        <taxon>Metazoa</taxon>
        <taxon>Chordata</taxon>
        <taxon>Tunicata</taxon>
        <taxon>Ascidiacea</taxon>
        <taxon>Phlebobranchia</taxon>
        <taxon>Cionidae</taxon>
        <taxon>Ciona</taxon>
    </lineage>
</organism>
<gene>
    <name evidence="3" type="primary">LOC100186537</name>
</gene>
<dbReference type="RefSeq" id="XP_002123425.1">
    <property type="nucleotide sequence ID" value="XM_002123389.4"/>
</dbReference>
<proteinExistence type="predicted"/>
<accession>H2Y1L3</accession>
<reference evidence="4" key="1">
    <citation type="journal article" date="2002" name="Science">
        <title>The draft genome of Ciona intestinalis: insights into chordate and vertebrate origins.</title>
        <authorList>
            <person name="Dehal P."/>
            <person name="Satou Y."/>
            <person name="Campbell R.K."/>
            <person name="Chapman J."/>
            <person name="Degnan B."/>
            <person name="De Tomaso A."/>
            <person name="Davidson B."/>
            <person name="Di Gregorio A."/>
            <person name="Gelpke M."/>
            <person name="Goodstein D.M."/>
            <person name="Harafuji N."/>
            <person name="Hastings K.E."/>
            <person name="Ho I."/>
            <person name="Hotta K."/>
            <person name="Huang W."/>
            <person name="Kawashima T."/>
            <person name="Lemaire P."/>
            <person name="Martinez D."/>
            <person name="Meinertzhagen I.A."/>
            <person name="Necula S."/>
            <person name="Nonaka M."/>
            <person name="Putnam N."/>
            <person name="Rash S."/>
            <person name="Saiga H."/>
            <person name="Satake M."/>
            <person name="Terry A."/>
            <person name="Yamada L."/>
            <person name="Wang H.G."/>
            <person name="Awazu S."/>
            <person name="Azumi K."/>
            <person name="Boore J."/>
            <person name="Branno M."/>
            <person name="Chin-Bow S."/>
            <person name="DeSantis R."/>
            <person name="Doyle S."/>
            <person name="Francino P."/>
            <person name="Keys D.N."/>
            <person name="Haga S."/>
            <person name="Hayashi H."/>
            <person name="Hino K."/>
            <person name="Imai K.S."/>
            <person name="Inaba K."/>
            <person name="Kano S."/>
            <person name="Kobayashi K."/>
            <person name="Kobayashi M."/>
            <person name="Lee B.I."/>
            <person name="Makabe K.W."/>
            <person name="Manohar C."/>
            <person name="Matassi G."/>
            <person name="Medina M."/>
            <person name="Mochizuki Y."/>
            <person name="Mount S."/>
            <person name="Morishita T."/>
            <person name="Miura S."/>
            <person name="Nakayama A."/>
            <person name="Nishizaka S."/>
            <person name="Nomoto H."/>
            <person name="Ohta F."/>
            <person name="Oishi K."/>
            <person name="Rigoutsos I."/>
            <person name="Sano M."/>
            <person name="Sasaki A."/>
            <person name="Sasakura Y."/>
            <person name="Shoguchi E."/>
            <person name="Shin-i T."/>
            <person name="Spagnuolo A."/>
            <person name="Stainier D."/>
            <person name="Suzuki M.M."/>
            <person name="Tassy O."/>
            <person name="Takatori N."/>
            <person name="Tokuoka M."/>
            <person name="Yagi K."/>
            <person name="Yoshizaki F."/>
            <person name="Wada S."/>
            <person name="Zhang C."/>
            <person name="Hyatt P.D."/>
            <person name="Larimer F."/>
            <person name="Detter C."/>
            <person name="Doggett N."/>
            <person name="Glavina T."/>
            <person name="Hawkins T."/>
            <person name="Richardson P."/>
            <person name="Lucas S."/>
            <person name="Kohara Y."/>
            <person name="Levine M."/>
            <person name="Satoh N."/>
            <person name="Rokhsar D.S."/>
        </authorList>
    </citation>
    <scope>NUCLEOTIDE SEQUENCE [LARGE SCALE GENOMIC DNA]</scope>
</reference>
<keyword evidence="2" id="KW-0732">Signal</keyword>
<evidence type="ECO:0000313" key="3">
    <source>
        <dbReference type="Ensembl" id="ENSCINP00000035797.1"/>
    </source>
</evidence>
<dbReference type="KEGG" id="cin:100186537"/>
<evidence type="ECO:0000313" key="4">
    <source>
        <dbReference type="Proteomes" id="UP000008144"/>
    </source>
</evidence>
<keyword evidence="1" id="KW-0812">Transmembrane</keyword>
<dbReference type="InParanoid" id="H2Y1L3"/>
<reference evidence="3" key="3">
    <citation type="submission" date="2025-08" db="UniProtKB">
        <authorList>
            <consortium name="Ensembl"/>
        </authorList>
    </citation>
    <scope>IDENTIFICATION</scope>
</reference>
<accession>A0A1W2WAR7</accession>
<name>H2Y1L3_CIOIN</name>
<dbReference type="EMBL" id="EAAA01001957">
    <property type="status" value="NOT_ANNOTATED_CDS"/>
    <property type="molecule type" value="Genomic_DNA"/>
</dbReference>
<sequence>MGMMLSLSTLIMLFGIKIVFSAYSKTCFTSSQCTNDQICCIRKIKSYCLPQNQRSCNSKSEAPDGAPSCNSLCSRSCCDERTVSTCEDSCPQKKINKKRSNFPTLSVIGSGIGFIIFCISIMALSLCWRRRGMRMMTNNHGRTTYVTTANTLQNFGFQQPGYPGSYPMVQTTGQAYPSTPIQYPQNIGVNPSAGYNDMPPPYPN</sequence>
<keyword evidence="1" id="KW-1133">Transmembrane helix</keyword>
<feature type="signal peptide" evidence="2">
    <location>
        <begin position="1"/>
        <end position="21"/>
    </location>
</feature>
<feature type="transmembrane region" description="Helical" evidence="1">
    <location>
        <begin position="105"/>
        <end position="128"/>
    </location>
</feature>
<keyword evidence="1" id="KW-0472">Membrane</keyword>
<evidence type="ECO:0000256" key="1">
    <source>
        <dbReference type="SAM" id="Phobius"/>
    </source>
</evidence>
<keyword evidence="4" id="KW-1185">Reference proteome</keyword>
<reference evidence="3" key="4">
    <citation type="submission" date="2025-09" db="UniProtKB">
        <authorList>
            <consortium name="Ensembl"/>
        </authorList>
    </citation>
    <scope>IDENTIFICATION</scope>
</reference>
<feature type="chain" id="PRO_5014093644" evidence="2">
    <location>
        <begin position="22"/>
        <end position="204"/>
    </location>
</feature>
<dbReference type="Ensembl" id="ENSCINT00000032300.1">
    <property type="protein sequence ID" value="ENSCINP00000035797.1"/>
    <property type="gene ID" value="ENSCING00000020151.1"/>
</dbReference>
<dbReference type="HOGENOM" id="CLU_1342847_0_0_1"/>
<reference evidence="3" key="2">
    <citation type="journal article" date="2008" name="Genome Biol.">
        <title>Improved genome assembly and evidence-based global gene model set for the chordate Ciona intestinalis: new insight into intron and operon populations.</title>
        <authorList>
            <person name="Satou Y."/>
            <person name="Mineta K."/>
            <person name="Ogasawara M."/>
            <person name="Sasakura Y."/>
            <person name="Shoguchi E."/>
            <person name="Ueno K."/>
            <person name="Yamada L."/>
            <person name="Matsumoto J."/>
            <person name="Wasserscheid J."/>
            <person name="Dewar K."/>
            <person name="Wiley G.B."/>
            <person name="Macmil S.L."/>
            <person name="Roe B.A."/>
            <person name="Zeller R.W."/>
            <person name="Hastings K.E."/>
            <person name="Lemaire P."/>
            <person name="Lindquist E."/>
            <person name="Endo T."/>
            <person name="Hotta K."/>
            <person name="Inaba K."/>
        </authorList>
    </citation>
    <scope>NUCLEOTIDE SEQUENCE [LARGE SCALE GENOMIC DNA]</scope>
    <source>
        <strain evidence="3">wild type</strain>
    </source>
</reference>